<dbReference type="AlphaFoldDB" id="A0A2S8S7I1"/>
<evidence type="ECO:0000256" key="6">
    <source>
        <dbReference type="RuleBase" id="RU361135"/>
    </source>
</evidence>
<proteinExistence type="inferred from homology"/>
<dbReference type="Proteomes" id="UP000238338">
    <property type="component" value="Unassembled WGS sequence"/>
</dbReference>
<keyword evidence="2 6" id="KW-0808">Transferase</keyword>
<dbReference type="PRINTS" id="PR01549">
    <property type="entry name" value="AUTOINDCRSYN"/>
</dbReference>
<sequence length="210" mass="23574">MLLFLKADQLRDMPRLCESMYSDRARQFRDRLGWTVDVDGQGWERDEYDDLNPVYVIWQKPDGLHGGSMRFLPTMGRTMVNEHFSALSGGRLYHHQKLWECTRFCLSDGAAPNVSAALMLGGAQLGVGLDLARAVGVFDARMVRIYRLLGWQPVVLGTTGDGAEAISVGMWEFSEEIRQRMAKKAGIAPEMAQHWFDVARDGLRVLPVAG</sequence>
<evidence type="ECO:0000256" key="4">
    <source>
        <dbReference type="ARBA" id="ARBA00022929"/>
    </source>
</evidence>
<dbReference type="PROSITE" id="PS51187">
    <property type="entry name" value="AUTOINDUCER_SYNTH_2"/>
    <property type="match status" value="1"/>
</dbReference>
<dbReference type="OrthoDB" id="6169313at2"/>
<dbReference type="Pfam" id="PF00765">
    <property type="entry name" value="Autoind_synth"/>
    <property type="match status" value="1"/>
</dbReference>
<evidence type="ECO:0000256" key="2">
    <source>
        <dbReference type="ARBA" id="ARBA00022679"/>
    </source>
</evidence>
<evidence type="ECO:0000313" key="7">
    <source>
        <dbReference type="EMBL" id="PQV56752.1"/>
    </source>
</evidence>
<comment type="catalytic activity">
    <reaction evidence="6">
        <text>a fatty acyl-[ACP] + S-adenosyl-L-methionine = an N-acyl-L-homoserine lactone + S-methyl-5'-thioadenosine + holo-[ACP] + H(+)</text>
        <dbReference type="Rhea" id="RHEA:10096"/>
        <dbReference type="Rhea" id="RHEA-COMP:9685"/>
        <dbReference type="Rhea" id="RHEA-COMP:14125"/>
        <dbReference type="ChEBI" id="CHEBI:15378"/>
        <dbReference type="ChEBI" id="CHEBI:17509"/>
        <dbReference type="ChEBI" id="CHEBI:55474"/>
        <dbReference type="ChEBI" id="CHEBI:59789"/>
        <dbReference type="ChEBI" id="CHEBI:64479"/>
        <dbReference type="ChEBI" id="CHEBI:138651"/>
        <dbReference type="EC" id="2.3.1.184"/>
    </reaction>
</comment>
<comment type="caution">
    <text evidence="7">The sequence shown here is derived from an EMBL/GenBank/DDBJ whole genome shotgun (WGS) entry which is preliminary data.</text>
</comment>
<protein>
    <recommendedName>
        <fullName evidence="6">Acyl-homoserine-lactone synthase</fullName>
        <ecNumber evidence="6">2.3.1.184</ecNumber>
    </recommendedName>
    <alternativeName>
        <fullName evidence="6">Autoinducer synthesis protein</fullName>
    </alternativeName>
</protein>
<organism evidence="7 8">
    <name type="scientific">Albidovulum denitrificans</name>
    <dbReference type="NCBI Taxonomy" id="404881"/>
    <lineage>
        <taxon>Bacteria</taxon>
        <taxon>Pseudomonadati</taxon>
        <taxon>Pseudomonadota</taxon>
        <taxon>Alphaproteobacteria</taxon>
        <taxon>Rhodobacterales</taxon>
        <taxon>Paracoccaceae</taxon>
        <taxon>Albidovulum</taxon>
    </lineage>
</organism>
<evidence type="ECO:0000256" key="1">
    <source>
        <dbReference type="ARBA" id="ARBA00022654"/>
    </source>
</evidence>
<dbReference type="Gene3D" id="3.40.630.30">
    <property type="match status" value="1"/>
</dbReference>
<dbReference type="EMBL" id="PVEP01000004">
    <property type="protein sequence ID" value="PQV56752.1"/>
    <property type="molecule type" value="Genomic_DNA"/>
</dbReference>
<keyword evidence="8" id="KW-1185">Reference proteome</keyword>
<dbReference type="PANTHER" id="PTHR39322:SF1">
    <property type="entry name" value="ISOVALERYL-HOMOSERINE LACTONE SYNTHASE"/>
    <property type="match status" value="1"/>
</dbReference>
<dbReference type="PANTHER" id="PTHR39322">
    <property type="entry name" value="ACYL-HOMOSERINE-LACTONE SYNTHASE"/>
    <property type="match status" value="1"/>
</dbReference>
<accession>A0A2S8S7I1</accession>
<gene>
    <name evidence="7" type="ORF">LX70_02326</name>
</gene>
<reference evidence="7 8" key="1">
    <citation type="submission" date="2018-02" db="EMBL/GenBank/DDBJ databases">
        <title>Genomic Encyclopedia of Archaeal and Bacterial Type Strains, Phase II (KMG-II): from individual species to whole genera.</title>
        <authorList>
            <person name="Goeker M."/>
        </authorList>
    </citation>
    <scope>NUCLEOTIDE SEQUENCE [LARGE SCALE GENOMIC DNA]</scope>
    <source>
        <strain evidence="7 8">DSM 18921</strain>
    </source>
</reference>
<keyword evidence="3 6" id="KW-0949">S-adenosyl-L-methionine</keyword>
<name>A0A2S8S7I1_9RHOB</name>
<evidence type="ECO:0000313" key="8">
    <source>
        <dbReference type="Proteomes" id="UP000238338"/>
    </source>
</evidence>
<dbReference type="SUPFAM" id="SSF55729">
    <property type="entry name" value="Acyl-CoA N-acyltransferases (Nat)"/>
    <property type="match status" value="1"/>
</dbReference>
<dbReference type="GO" id="GO:0009372">
    <property type="term" value="P:quorum sensing"/>
    <property type="evidence" value="ECO:0007669"/>
    <property type="project" value="UniProtKB-UniRule"/>
</dbReference>
<keyword evidence="1 5" id="KW-0673">Quorum sensing</keyword>
<comment type="similarity">
    <text evidence="5 6">Belongs to the autoinducer synthase family.</text>
</comment>
<dbReference type="RefSeq" id="WP_105514913.1">
    <property type="nucleotide sequence ID" value="NZ_PVEP01000004.1"/>
</dbReference>
<evidence type="ECO:0000256" key="3">
    <source>
        <dbReference type="ARBA" id="ARBA00022691"/>
    </source>
</evidence>
<dbReference type="EC" id="2.3.1.184" evidence="6"/>
<dbReference type="InterPro" id="IPR016181">
    <property type="entry name" value="Acyl_CoA_acyltransferase"/>
</dbReference>
<dbReference type="GO" id="GO:0007165">
    <property type="term" value="P:signal transduction"/>
    <property type="evidence" value="ECO:0007669"/>
    <property type="project" value="TreeGrafter"/>
</dbReference>
<dbReference type="GO" id="GO:0061579">
    <property type="term" value="F:N-acyl homoserine lactone synthase activity"/>
    <property type="evidence" value="ECO:0007669"/>
    <property type="project" value="UniProtKB-UniRule"/>
</dbReference>
<evidence type="ECO:0000256" key="5">
    <source>
        <dbReference type="PROSITE-ProRule" id="PRU00533"/>
    </source>
</evidence>
<keyword evidence="4 5" id="KW-0071">Autoinducer synthesis</keyword>
<dbReference type="InterPro" id="IPR001690">
    <property type="entry name" value="Autoind_synthase"/>
</dbReference>